<dbReference type="SUPFAM" id="SSF57850">
    <property type="entry name" value="RING/U-box"/>
    <property type="match status" value="1"/>
</dbReference>
<dbReference type="InterPro" id="IPR017375">
    <property type="entry name" value="PEX12"/>
</dbReference>
<gene>
    <name evidence="2" type="primary">PEX12</name>
    <name evidence="2" type="ORF">KSP40_PGU005514</name>
</gene>
<sequence length="207" mass="23808">MKKARDEETRTRHICRRQDQDDTDKSIVHAFDYETTAFAHEYSRARDQLGGLTIWYAKGMVSVDGIPLPRDRTICPLCSQKRVNPSVLAISGFVFCYSCIFKYVSQVALVVYLKWLKHYLLVRSHASHHPLTSLLELLENTVSAALHSSKRDGVKHFDKLFIGEKKIKKYDKNRSPDDLQQAPFLNFGDPHHLWPLEGKLGRLDNPS</sequence>
<comment type="caution">
    <text evidence="2">The sequence shown here is derived from an EMBL/GenBank/DDBJ whole genome shotgun (WGS) entry which is preliminary data.</text>
</comment>
<evidence type="ECO:0000313" key="3">
    <source>
        <dbReference type="Proteomes" id="UP001412067"/>
    </source>
</evidence>
<dbReference type="EMBL" id="JBBWWR010000014">
    <property type="protein sequence ID" value="KAK8953263.1"/>
    <property type="molecule type" value="Genomic_DNA"/>
</dbReference>
<reference evidence="2 3" key="1">
    <citation type="journal article" date="2022" name="Nat. Plants">
        <title>Genomes of leafy and leafless Platanthera orchids illuminate the evolution of mycoheterotrophy.</title>
        <authorList>
            <person name="Li M.H."/>
            <person name="Liu K.W."/>
            <person name="Li Z."/>
            <person name="Lu H.C."/>
            <person name="Ye Q.L."/>
            <person name="Zhang D."/>
            <person name="Wang J.Y."/>
            <person name="Li Y.F."/>
            <person name="Zhong Z.M."/>
            <person name="Liu X."/>
            <person name="Yu X."/>
            <person name="Liu D.K."/>
            <person name="Tu X.D."/>
            <person name="Liu B."/>
            <person name="Hao Y."/>
            <person name="Liao X.Y."/>
            <person name="Jiang Y.T."/>
            <person name="Sun W.H."/>
            <person name="Chen J."/>
            <person name="Chen Y.Q."/>
            <person name="Ai Y."/>
            <person name="Zhai J.W."/>
            <person name="Wu S.S."/>
            <person name="Zhou Z."/>
            <person name="Hsiao Y.Y."/>
            <person name="Wu W.L."/>
            <person name="Chen Y.Y."/>
            <person name="Lin Y.F."/>
            <person name="Hsu J.L."/>
            <person name="Li C.Y."/>
            <person name="Wang Z.W."/>
            <person name="Zhao X."/>
            <person name="Zhong W.Y."/>
            <person name="Ma X.K."/>
            <person name="Ma L."/>
            <person name="Huang J."/>
            <person name="Chen G.Z."/>
            <person name="Huang M.Z."/>
            <person name="Huang L."/>
            <person name="Peng D.H."/>
            <person name="Luo Y.B."/>
            <person name="Zou S.Q."/>
            <person name="Chen S.P."/>
            <person name="Lan S."/>
            <person name="Tsai W.C."/>
            <person name="Van de Peer Y."/>
            <person name="Liu Z.J."/>
        </authorList>
    </citation>
    <scope>NUCLEOTIDE SEQUENCE [LARGE SCALE GENOMIC DNA]</scope>
    <source>
        <strain evidence="2">Lor288</strain>
    </source>
</reference>
<keyword evidence="3" id="KW-1185">Reference proteome</keyword>
<organism evidence="2 3">
    <name type="scientific">Platanthera guangdongensis</name>
    <dbReference type="NCBI Taxonomy" id="2320717"/>
    <lineage>
        <taxon>Eukaryota</taxon>
        <taxon>Viridiplantae</taxon>
        <taxon>Streptophyta</taxon>
        <taxon>Embryophyta</taxon>
        <taxon>Tracheophyta</taxon>
        <taxon>Spermatophyta</taxon>
        <taxon>Magnoliopsida</taxon>
        <taxon>Liliopsida</taxon>
        <taxon>Asparagales</taxon>
        <taxon>Orchidaceae</taxon>
        <taxon>Orchidoideae</taxon>
        <taxon>Orchideae</taxon>
        <taxon>Orchidinae</taxon>
        <taxon>Platanthera</taxon>
    </lineage>
</organism>
<proteinExistence type="predicted"/>
<dbReference type="PANTHER" id="PTHR12888">
    <property type="entry name" value="PEROXISOME ASSEMBLY PROTEIN 12 PEROXIN-12"/>
    <property type="match status" value="1"/>
</dbReference>
<evidence type="ECO:0000256" key="1">
    <source>
        <dbReference type="SAM" id="Phobius"/>
    </source>
</evidence>
<accession>A0ABR2LWP3</accession>
<protein>
    <submittedName>
        <fullName evidence="2">Peroxisome biogenesis protein 12</fullName>
    </submittedName>
</protein>
<keyword evidence="1" id="KW-1133">Transmembrane helix</keyword>
<keyword evidence="1" id="KW-0472">Membrane</keyword>
<dbReference type="Proteomes" id="UP001412067">
    <property type="component" value="Unassembled WGS sequence"/>
</dbReference>
<evidence type="ECO:0000313" key="2">
    <source>
        <dbReference type="EMBL" id="KAK8953263.1"/>
    </source>
</evidence>
<name>A0ABR2LWP3_9ASPA</name>
<feature type="transmembrane region" description="Helical" evidence="1">
    <location>
        <begin position="87"/>
        <end position="113"/>
    </location>
</feature>
<keyword evidence="1" id="KW-0812">Transmembrane</keyword>
<dbReference type="PANTHER" id="PTHR12888:SF0">
    <property type="entry name" value="PEROXISOME ASSEMBLY PROTEIN 12"/>
    <property type="match status" value="1"/>
</dbReference>